<accession>A0AB34JSV3</accession>
<feature type="transmembrane region" description="Helical" evidence="6">
    <location>
        <begin position="217"/>
        <end position="237"/>
    </location>
</feature>
<comment type="subcellular location">
    <subcellularLocation>
        <location evidence="1">Membrane</location>
        <topology evidence="1">Multi-pass membrane protein</topology>
    </subcellularLocation>
</comment>
<dbReference type="EMBL" id="JBGBPQ010000005">
    <property type="protein sequence ID" value="KAL1524098.1"/>
    <property type="molecule type" value="Genomic_DNA"/>
</dbReference>
<feature type="transmembrane region" description="Helical" evidence="6">
    <location>
        <begin position="340"/>
        <end position="359"/>
    </location>
</feature>
<feature type="transmembrane region" description="Helical" evidence="6">
    <location>
        <begin position="317"/>
        <end position="334"/>
    </location>
</feature>
<dbReference type="Proteomes" id="UP001515480">
    <property type="component" value="Unassembled WGS sequence"/>
</dbReference>
<evidence type="ECO:0000256" key="1">
    <source>
        <dbReference type="ARBA" id="ARBA00004141"/>
    </source>
</evidence>
<evidence type="ECO:0000256" key="6">
    <source>
        <dbReference type="SAM" id="Phobius"/>
    </source>
</evidence>
<evidence type="ECO:0000256" key="3">
    <source>
        <dbReference type="ARBA" id="ARBA00022989"/>
    </source>
</evidence>
<keyword evidence="4 6" id="KW-0472">Membrane</keyword>
<sequence>MGRGVAAVRRHGARGAHCPPSPCSEGVSTTAVAAHATLKQRSRRTSRSTSPPGYTALPGTAAASASGEGMGIASTAFAVAGYAACSSLMLIVNKLAVHLLPAPSFVLLAQVTCSWASVKLCGVLGLIDVDELEWPKAKGFFFVSVAFLACIFANIKILQYCNVETFIVFRASTPMVIGIADWVFLGRELPNCRSVLAMLFLIAGACLYVYFDAAFVVQGYIWVGVWYLIFSFDQLYIKHAVDNVQVRSNWGRVFYTNLWASLILLGMTAYLEPHVLLKMRWGFRPLCALGVSCAAGVFMSYFAFLCRAAVSATSFTVIGNVCKILTVLINISIWDHHASPLGISCLFVCLGSAAIYQQAPLREGYQSSKGDTAKALVMATSEDDEEEMTDGKPAKT</sequence>
<protein>
    <recommendedName>
        <fullName evidence="9">Sugar phosphate transporter domain-containing protein</fullName>
    </recommendedName>
</protein>
<gene>
    <name evidence="7" type="ORF">AB1Y20_019008</name>
</gene>
<dbReference type="PANTHER" id="PTHR11132">
    <property type="entry name" value="SOLUTE CARRIER FAMILY 35"/>
    <property type="match status" value="1"/>
</dbReference>
<feature type="region of interest" description="Disordered" evidence="5">
    <location>
        <begin position="38"/>
        <end position="57"/>
    </location>
</feature>
<feature type="transmembrane region" description="Helical" evidence="6">
    <location>
        <begin position="249"/>
        <end position="271"/>
    </location>
</feature>
<keyword evidence="2 6" id="KW-0812">Transmembrane</keyword>
<proteinExistence type="predicted"/>
<comment type="caution">
    <text evidence="7">The sequence shown here is derived from an EMBL/GenBank/DDBJ whole genome shotgun (WGS) entry which is preliminary data.</text>
</comment>
<evidence type="ECO:0000313" key="8">
    <source>
        <dbReference type="Proteomes" id="UP001515480"/>
    </source>
</evidence>
<feature type="region of interest" description="Disordered" evidence="5">
    <location>
        <begin position="1"/>
        <end position="25"/>
    </location>
</feature>
<evidence type="ECO:0008006" key="9">
    <source>
        <dbReference type="Google" id="ProtNLM"/>
    </source>
</evidence>
<evidence type="ECO:0000256" key="4">
    <source>
        <dbReference type="ARBA" id="ARBA00023136"/>
    </source>
</evidence>
<evidence type="ECO:0000313" key="7">
    <source>
        <dbReference type="EMBL" id="KAL1524098.1"/>
    </source>
</evidence>
<feature type="transmembrane region" description="Helical" evidence="6">
    <location>
        <begin position="166"/>
        <end position="185"/>
    </location>
</feature>
<dbReference type="AlphaFoldDB" id="A0AB34JSV3"/>
<evidence type="ECO:0000256" key="5">
    <source>
        <dbReference type="SAM" id="MobiDB-lite"/>
    </source>
</evidence>
<feature type="transmembrane region" description="Helical" evidence="6">
    <location>
        <begin position="104"/>
        <end position="127"/>
    </location>
</feature>
<evidence type="ECO:0000256" key="2">
    <source>
        <dbReference type="ARBA" id="ARBA00022692"/>
    </source>
</evidence>
<dbReference type="GO" id="GO:0016020">
    <property type="term" value="C:membrane"/>
    <property type="evidence" value="ECO:0007669"/>
    <property type="project" value="UniProtKB-SubCell"/>
</dbReference>
<organism evidence="7 8">
    <name type="scientific">Prymnesium parvum</name>
    <name type="common">Toxic golden alga</name>
    <dbReference type="NCBI Taxonomy" id="97485"/>
    <lineage>
        <taxon>Eukaryota</taxon>
        <taxon>Haptista</taxon>
        <taxon>Haptophyta</taxon>
        <taxon>Prymnesiophyceae</taxon>
        <taxon>Prymnesiales</taxon>
        <taxon>Prymnesiaceae</taxon>
        <taxon>Prymnesium</taxon>
    </lineage>
</organism>
<feature type="transmembrane region" description="Helical" evidence="6">
    <location>
        <begin position="139"/>
        <end position="160"/>
    </location>
</feature>
<feature type="transmembrane region" description="Helical" evidence="6">
    <location>
        <begin position="72"/>
        <end position="92"/>
    </location>
</feature>
<reference evidence="7 8" key="1">
    <citation type="journal article" date="2024" name="Science">
        <title>Giant polyketide synthase enzymes in the biosynthesis of giant marine polyether toxins.</title>
        <authorList>
            <person name="Fallon T.R."/>
            <person name="Shende V.V."/>
            <person name="Wierzbicki I.H."/>
            <person name="Pendleton A.L."/>
            <person name="Watervoot N.F."/>
            <person name="Auber R.P."/>
            <person name="Gonzalez D.J."/>
            <person name="Wisecaver J.H."/>
            <person name="Moore B.S."/>
        </authorList>
    </citation>
    <scope>NUCLEOTIDE SEQUENCE [LARGE SCALE GENOMIC DNA]</scope>
    <source>
        <strain evidence="7 8">12B1</strain>
    </source>
</reference>
<keyword evidence="8" id="KW-1185">Reference proteome</keyword>
<dbReference type="InterPro" id="IPR050186">
    <property type="entry name" value="TPT_transporter"/>
</dbReference>
<name>A0AB34JSV3_PRYPA</name>
<keyword evidence="3 6" id="KW-1133">Transmembrane helix</keyword>
<feature type="transmembrane region" description="Helical" evidence="6">
    <location>
        <begin position="283"/>
        <end position="305"/>
    </location>
</feature>
<feature type="transmembrane region" description="Helical" evidence="6">
    <location>
        <begin position="192"/>
        <end position="211"/>
    </location>
</feature>